<keyword evidence="5" id="KW-0963">Cytoplasm</keyword>
<proteinExistence type="inferred from homology"/>
<reference evidence="14" key="3">
    <citation type="submission" date="2025-09" db="UniProtKB">
        <authorList>
            <consortium name="Ensembl"/>
        </authorList>
    </citation>
    <scope>IDENTIFICATION</scope>
</reference>
<dbReference type="PANTHER" id="PTHR12271">
    <property type="entry name" value="POLY A POLYMERASE CID PAP -RELATED"/>
    <property type="match status" value="1"/>
</dbReference>
<reference evidence="14 15" key="1">
    <citation type="journal article" date="2011" name="Genome Biol. Evol.">
        <title>Integration of the genetic map and genome assembly of fugu facilitates insights into distinct features of genome evolution in teleosts and mammals.</title>
        <authorList>
            <person name="Kai W."/>
            <person name="Kikuchi K."/>
            <person name="Tohari S."/>
            <person name="Chew A.K."/>
            <person name="Tay A."/>
            <person name="Fujiwara A."/>
            <person name="Hosoya S."/>
            <person name="Suetake H."/>
            <person name="Naruse K."/>
            <person name="Brenner S."/>
            <person name="Suzuki Y."/>
            <person name="Venkatesh B."/>
        </authorList>
    </citation>
    <scope>NUCLEOTIDE SEQUENCE [LARGE SCALE GENOMIC DNA]</scope>
</reference>
<dbReference type="Ensembl" id="ENSTRUT00000076078.1">
    <property type="protein sequence ID" value="ENSTRUP00000087838.1"/>
    <property type="gene ID" value="ENSTRUG00000021394.2"/>
</dbReference>
<dbReference type="PANTHER" id="PTHR12271:SF40">
    <property type="entry name" value="POLY(A) RNA POLYMERASE GLD2"/>
    <property type="match status" value="1"/>
</dbReference>
<evidence type="ECO:0000256" key="7">
    <source>
        <dbReference type="ARBA" id="ARBA00022723"/>
    </source>
</evidence>
<dbReference type="InterPro" id="IPR054708">
    <property type="entry name" value="MTPAP-like_central"/>
</dbReference>
<keyword evidence="6" id="KW-0808">Transferase</keyword>
<dbReference type="InParanoid" id="A0A674PQ77"/>
<evidence type="ECO:0000256" key="2">
    <source>
        <dbReference type="ARBA" id="ARBA00001946"/>
    </source>
</evidence>
<dbReference type="OMA" id="RTYAYAD"/>
<evidence type="ECO:0000256" key="11">
    <source>
        <dbReference type="SAM" id="MobiDB-lite"/>
    </source>
</evidence>
<dbReference type="FunCoup" id="A0A674PQ77">
    <property type="interactions" value="607"/>
</dbReference>
<evidence type="ECO:0000256" key="3">
    <source>
        <dbReference type="ARBA" id="ARBA00004496"/>
    </source>
</evidence>
<feature type="domain" description="Poly(A) RNA polymerase mitochondrial-like central palm" evidence="13">
    <location>
        <begin position="167"/>
        <end position="324"/>
    </location>
</feature>
<keyword evidence="15" id="KW-1185">Reference proteome</keyword>
<dbReference type="AlphaFoldDB" id="A0A674PQ77"/>
<dbReference type="FunFam" id="1.10.1410.10:FF:000007">
    <property type="entry name" value="poly(A) RNA polymerase GLD2 isoform X1"/>
    <property type="match status" value="1"/>
</dbReference>
<evidence type="ECO:0000256" key="4">
    <source>
        <dbReference type="ARBA" id="ARBA00012388"/>
    </source>
</evidence>
<dbReference type="SUPFAM" id="SSF81631">
    <property type="entry name" value="PAP/OAS1 substrate-binding domain"/>
    <property type="match status" value="1"/>
</dbReference>
<keyword evidence="7" id="KW-0479">Metal-binding</keyword>
<dbReference type="OrthoDB" id="2274644at2759"/>
<name>A0A674PQ77_TAKRU</name>
<reference evidence="14" key="2">
    <citation type="submission" date="2025-08" db="UniProtKB">
        <authorList>
            <consortium name="Ensembl"/>
        </authorList>
    </citation>
    <scope>IDENTIFICATION</scope>
</reference>
<dbReference type="InterPro" id="IPR002058">
    <property type="entry name" value="PAP_assoc"/>
</dbReference>
<dbReference type="KEGG" id="tru:101074433"/>
<comment type="subcellular location">
    <subcellularLocation>
        <location evidence="3">Cytoplasm</location>
    </subcellularLocation>
</comment>
<evidence type="ECO:0000259" key="12">
    <source>
        <dbReference type="Pfam" id="PF03828"/>
    </source>
</evidence>
<evidence type="ECO:0000313" key="14">
    <source>
        <dbReference type="Ensembl" id="ENSTRUP00000087838.1"/>
    </source>
</evidence>
<dbReference type="Pfam" id="PF22600">
    <property type="entry name" value="MTPAP-like_central"/>
    <property type="match status" value="1"/>
</dbReference>
<dbReference type="GO" id="GO:0046872">
    <property type="term" value="F:metal ion binding"/>
    <property type="evidence" value="ECO:0007669"/>
    <property type="project" value="UniProtKB-KW"/>
</dbReference>
<dbReference type="GeneTree" id="ENSGT00940000156640"/>
<dbReference type="GO" id="GO:1990817">
    <property type="term" value="F:poly(A) RNA polymerase activity"/>
    <property type="evidence" value="ECO:0007669"/>
    <property type="project" value="UniProtKB-EC"/>
</dbReference>
<dbReference type="InterPro" id="IPR043519">
    <property type="entry name" value="NT_sf"/>
</dbReference>
<dbReference type="GO" id="GO:0005737">
    <property type="term" value="C:cytoplasm"/>
    <property type="evidence" value="ECO:0007669"/>
    <property type="project" value="UniProtKB-SubCell"/>
</dbReference>
<evidence type="ECO:0000256" key="1">
    <source>
        <dbReference type="ARBA" id="ARBA00001936"/>
    </source>
</evidence>
<dbReference type="RefSeq" id="XP_029685992.1">
    <property type="nucleotide sequence ID" value="XM_029830132.1"/>
</dbReference>
<organism evidence="14 15">
    <name type="scientific">Takifugu rubripes</name>
    <name type="common">Japanese pufferfish</name>
    <name type="synonym">Fugu rubripes</name>
    <dbReference type="NCBI Taxonomy" id="31033"/>
    <lineage>
        <taxon>Eukaryota</taxon>
        <taxon>Metazoa</taxon>
        <taxon>Chordata</taxon>
        <taxon>Craniata</taxon>
        <taxon>Vertebrata</taxon>
        <taxon>Euteleostomi</taxon>
        <taxon>Actinopterygii</taxon>
        <taxon>Neopterygii</taxon>
        <taxon>Teleostei</taxon>
        <taxon>Neoteleostei</taxon>
        <taxon>Acanthomorphata</taxon>
        <taxon>Eupercaria</taxon>
        <taxon>Tetraodontiformes</taxon>
        <taxon>Tetradontoidea</taxon>
        <taxon>Tetraodontidae</taxon>
        <taxon>Takifugu</taxon>
    </lineage>
</organism>
<feature type="domain" description="PAP-associated" evidence="12">
    <location>
        <begin position="412"/>
        <end position="466"/>
    </location>
</feature>
<sequence length="514" mass="58989">MFVLEISGVDAGLLKKPNMLPYNCGAGGRPAHRNGSYPPPPVPRYPNLDGVNSFQLPGQDRFPVYEWKPRPPTTFPGLPSQTPPMNNRRKRQNSDYSPHVVKHPRLDSTSHPFMSPPVIRMPPPNQPDRAVASSSRLDYDRYYSSPYSRPHPPESPTSSQIYAKDKLSDQIVELFEACRQQPSDLARKEMCRSRLQQDINRVYAGGFGILCPFQDYSRENDSPSVFFPVARLYLTGSSMNELGCRSSDADLCLVIKGNKRPNPLQVLPVLQRLFGGLLYIEKTQLIRAKVPILRFREKGSNLEFDLNVNNTVGIRNTFLLRAYSYADRRIKPMILVVKKWARHHQINDASKGTLSSYTLVLMVLNYLQTRKEPVIPSLQMDYPECFNPFVDVDLVPEGPKRIPPYISRNQAPLGELLLGFLEYYAIHFRWDKYVISVREAQVLPKTNSQQWKNKYICVEEPFERNNVARAVHEKAKFDAIRAQFAESFHILKQRRDLNSILPIRDIITKESSMR</sequence>
<evidence type="ECO:0000313" key="15">
    <source>
        <dbReference type="Proteomes" id="UP000005226"/>
    </source>
</evidence>
<dbReference type="Gene3D" id="1.10.1410.10">
    <property type="match status" value="1"/>
</dbReference>
<dbReference type="CDD" id="cd05402">
    <property type="entry name" value="NT_PAP_TUTase"/>
    <property type="match status" value="1"/>
</dbReference>
<evidence type="ECO:0000256" key="10">
    <source>
        <dbReference type="ARBA" id="ARBA00048830"/>
    </source>
</evidence>
<evidence type="ECO:0000256" key="8">
    <source>
        <dbReference type="ARBA" id="ARBA00022842"/>
    </source>
</evidence>
<evidence type="ECO:0000256" key="9">
    <source>
        <dbReference type="ARBA" id="ARBA00038491"/>
    </source>
</evidence>
<evidence type="ECO:0000256" key="5">
    <source>
        <dbReference type="ARBA" id="ARBA00022490"/>
    </source>
</evidence>
<dbReference type="EC" id="2.7.7.19" evidence="4"/>
<dbReference type="CTD" id="167153"/>
<dbReference type="SUPFAM" id="SSF81301">
    <property type="entry name" value="Nucleotidyltransferase"/>
    <property type="match status" value="1"/>
</dbReference>
<accession>A0A674PQ77</accession>
<dbReference type="GeneID" id="101074433"/>
<dbReference type="Pfam" id="PF03828">
    <property type="entry name" value="PAP_assoc"/>
    <property type="match status" value="1"/>
</dbReference>
<keyword evidence="8" id="KW-0460">Magnesium</keyword>
<dbReference type="Gene3D" id="3.30.460.10">
    <property type="entry name" value="Beta Polymerase, domain 2"/>
    <property type="match status" value="1"/>
</dbReference>
<dbReference type="GO" id="GO:0031123">
    <property type="term" value="P:RNA 3'-end processing"/>
    <property type="evidence" value="ECO:0007669"/>
    <property type="project" value="TreeGrafter"/>
</dbReference>
<comment type="catalytic activity">
    <reaction evidence="10">
        <text>RNA(n) + ATP = RNA(n)-3'-adenine ribonucleotide + diphosphate</text>
        <dbReference type="Rhea" id="RHEA:11332"/>
        <dbReference type="Rhea" id="RHEA-COMP:14527"/>
        <dbReference type="Rhea" id="RHEA-COMP:17347"/>
        <dbReference type="ChEBI" id="CHEBI:30616"/>
        <dbReference type="ChEBI" id="CHEBI:33019"/>
        <dbReference type="ChEBI" id="CHEBI:140395"/>
        <dbReference type="ChEBI" id="CHEBI:173115"/>
        <dbReference type="EC" id="2.7.7.19"/>
    </reaction>
</comment>
<evidence type="ECO:0000256" key="6">
    <source>
        <dbReference type="ARBA" id="ARBA00022679"/>
    </source>
</evidence>
<protein>
    <recommendedName>
        <fullName evidence="4">polynucleotide adenylyltransferase</fullName>
        <ecNumber evidence="4">2.7.7.19</ecNumber>
    </recommendedName>
</protein>
<gene>
    <name evidence="14" type="primary">tent2</name>
</gene>
<dbReference type="Proteomes" id="UP000005226">
    <property type="component" value="Chromosome 21"/>
</dbReference>
<feature type="region of interest" description="Disordered" evidence="11">
    <location>
        <begin position="31"/>
        <end position="135"/>
    </location>
</feature>
<comment type="cofactor">
    <cofactor evidence="1">
        <name>Mn(2+)</name>
        <dbReference type="ChEBI" id="CHEBI:29035"/>
    </cofactor>
</comment>
<evidence type="ECO:0000259" key="13">
    <source>
        <dbReference type="Pfam" id="PF22600"/>
    </source>
</evidence>
<comment type="cofactor">
    <cofactor evidence="2">
        <name>Mg(2+)</name>
        <dbReference type="ChEBI" id="CHEBI:18420"/>
    </cofactor>
</comment>
<comment type="similarity">
    <text evidence="9">Belongs to the DNA polymerase type-B-like family. GLD2 subfamily.</text>
</comment>